<evidence type="ECO:0000313" key="3">
    <source>
        <dbReference type="EMBL" id="PXX43519.1"/>
    </source>
</evidence>
<dbReference type="InterPro" id="IPR051785">
    <property type="entry name" value="MMCE/EMCE_epimerase"/>
</dbReference>
<reference evidence="3 4" key="1">
    <citation type="submission" date="2018-05" db="EMBL/GenBank/DDBJ databases">
        <title>Genomic Encyclopedia of Type Strains, Phase IV (KMG-IV): sequencing the most valuable type-strain genomes for metagenomic binning, comparative biology and taxonomic classification.</title>
        <authorList>
            <person name="Goeker M."/>
        </authorList>
    </citation>
    <scope>NUCLEOTIDE SEQUENCE [LARGE SCALE GENOMIC DNA]</scope>
    <source>
        <strain evidence="3 4">DSM 24995</strain>
    </source>
</reference>
<organism evidence="3 4">
    <name type="scientific">Hungatella effluvii</name>
    <dbReference type="NCBI Taxonomy" id="1096246"/>
    <lineage>
        <taxon>Bacteria</taxon>
        <taxon>Bacillati</taxon>
        <taxon>Bacillota</taxon>
        <taxon>Clostridia</taxon>
        <taxon>Lachnospirales</taxon>
        <taxon>Lachnospiraceae</taxon>
        <taxon>Hungatella</taxon>
    </lineage>
</organism>
<dbReference type="EMBL" id="QJKD01000031">
    <property type="protein sequence ID" value="PXX43519.1"/>
    <property type="molecule type" value="Genomic_DNA"/>
</dbReference>
<comment type="caution">
    <text evidence="3">The sequence shown here is derived from an EMBL/GenBank/DDBJ whole genome shotgun (WGS) entry which is preliminary data.</text>
</comment>
<dbReference type="GO" id="GO:0046491">
    <property type="term" value="P:L-methylmalonyl-CoA metabolic process"/>
    <property type="evidence" value="ECO:0007669"/>
    <property type="project" value="TreeGrafter"/>
</dbReference>
<dbReference type="InterPro" id="IPR029068">
    <property type="entry name" value="Glyas_Bleomycin-R_OHBP_Dase"/>
</dbReference>
<dbReference type="PANTHER" id="PTHR43048:SF3">
    <property type="entry name" value="METHYLMALONYL-COA EPIMERASE, MITOCHONDRIAL"/>
    <property type="match status" value="1"/>
</dbReference>
<dbReference type="InterPro" id="IPR037523">
    <property type="entry name" value="VOC_core"/>
</dbReference>
<name>A0A2V3XUR4_9FIRM</name>
<dbReference type="SUPFAM" id="SSF54593">
    <property type="entry name" value="Glyoxalase/Bleomycin resistance protein/Dihydroxybiphenyl dioxygenase"/>
    <property type="match status" value="1"/>
</dbReference>
<dbReference type="Pfam" id="PF13669">
    <property type="entry name" value="Glyoxalase_4"/>
    <property type="match status" value="1"/>
</dbReference>
<evidence type="ECO:0000313" key="4">
    <source>
        <dbReference type="Proteomes" id="UP000248057"/>
    </source>
</evidence>
<evidence type="ECO:0000259" key="2">
    <source>
        <dbReference type="PROSITE" id="PS51819"/>
    </source>
</evidence>
<keyword evidence="4" id="KW-1185">Reference proteome</keyword>
<dbReference type="Proteomes" id="UP000248057">
    <property type="component" value="Unassembled WGS sequence"/>
</dbReference>
<dbReference type="PANTHER" id="PTHR43048">
    <property type="entry name" value="METHYLMALONYL-COA EPIMERASE"/>
    <property type="match status" value="1"/>
</dbReference>
<sequence>MKIDHIGYAVKQIDRALSSFKKLGFQFYHMIEDHDRNIKIIFGEKNNYRIELVCPLDKTKKSPVDAYLSKIGPTPYHICYQSANLEVDIENLKKQGFRVIIDPERAVAFNGKRVVFMMNIGFGLMEIVET</sequence>
<dbReference type="AlphaFoldDB" id="A0A2V3XUR4"/>
<proteinExistence type="predicted"/>
<evidence type="ECO:0000256" key="1">
    <source>
        <dbReference type="ARBA" id="ARBA00022723"/>
    </source>
</evidence>
<dbReference type="PROSITE" id="PS51819">
    <property type="entry name" value="VOC"/>
    <property type="match status" value="1"/>
</dbReference>
<protein>
    <submittedName>
        <fullName evidence="3">Methylmalonyl-CoA epimerase</fullName>
    </submittedName>
</protein>
<dbReference type="Gene3D" id="3.10.180.10">
    <property type="entry name" value="2,3-Dihydroxybiphenyl 1,2-Dioxygenase, domain 1"/>
    <property type="match status" value="1"/>
</dbReference>
<keyword evidence="1" id="KW-0479">Metal-binding</keyword>
<dbReference type="GO" id="GO:0004493">
    <property type="term" value="F:methylmalonyl-CoA epimerase activity"/>
    <property type="evidence" value="ECO:0007669"/>
    <property type="project" value="TreeGrafter"/>
</dbReference>
<gene>
    <name evidence="3" type="ORF">DFR60_13135</name>
</gene>
<feature type="domain" description="VOC" evidence="2">
    <location>
        <begin position="2"/>
        <end position="130"/>
    </location>
</feature>
<dbReference type="GO" id="GO:0046872">
    <property type="term" value="F:metal ion binding"/>
    <property type="evidence" value="ECO:0007669"/>
    <property type="project" value="UniProtKB-KW"/>
</dbReference>
<dbReference type="RefSeq" id="WP_110326768.1">
    <property type="nucleotide sequence ID" value="NZ_QJKD01000031.1"/>
</dbReference>
<dbReference type="GeneID" id="86065063"/>
<accession>A0A2V3XUR4</accession>